<dbReference type="PANTHER" id="PTHR42812">
    <property type="entry name" value="BETA-XYLOSIDASE"/>
    <property type="match status" value="1"/>
</dbReference>
<organism evidence="7 8">
    <name type="scientific">Saitozyma podzolica</name>
    <dbReference type="NCBI Taxonomy" id="1890683"/>
    <lineage>
        <taxon>Eukaryota</taxon>
        <taxon>Fungi</taxon>
        <taxon>Dikarya</taxon>
        <taxon>Basidiomycota</taxon>
        <taxon>Agaricomycotina</taxon>
        <taxon>Tremellomycetes</taxon>
        <taxon>Tremellales</taxon>
        <taxon>Trimorphomycetaceae</taxon>
        <taxon>Saitozyma</taxon>
    </lineage>
</organism>
<dbReference type="Gene3D" id="2.115.10.20">
    <property type="entry name" value="Glycosyl hydrolase domain, family 43"/>
    <property type="match status" value="1"/>
</dbReference>
<keyword evidence="8" id="KW-1185">Reference proteome</keyword>
<dbReference type="Proteomes" id="UP000279259">
    <property type="component" value="Unassembled WGS sequence"/>
</dbReference>
<dbReference type="Pfam" id="PF04616">
    <property type="entry name" value="Glyco_hydro_43"/>
    <property type="match status" value="1"/>
</dbReference>
<gene>
    <name evidence="7" type="ORF">EHS25_001590</name>
</gene>
<dbReference type="Gene3D" id="2.60.120.200">
    <property type="match status" value="1"/>
</dbReference>
<dbReference type="InterPro" id="IPR023296">
    <property type="entry name" value="Glyco_hydro_beta-prop_sf"/>
</dbReference>
<dbReference type="CDD" id="cd18617">
    <property type="entry name" value="GH43_XynB-like"/>
    <property type="match status" value="1"/>
</dbReference>
<dbReference type="InterPro" id="IPR006710">
    <property type="entry name" value="Glyco_hydro_43"/>
</dbReference>
<dbReference type="STRING" id="1890683.A0A427YGM1"/>
<dbReference type="InterPro" id="IPR013320">
    <property type="entry name" value="ConA-like_dom_sf"/>
</dbReference>
<sequence length="589" mass="65829">MPFQVHNPILPGFNPDPTICRVGDTFFLVTSSFEFWPGLPVYTSHNLVEWELIGHAINRPSQGVIMRVVDTNGGLWAPTIRYRPTIPGRSSGRCSVAHLIADAEIGTGCNEVPPRGFYVWTEDIYDDEKWSDAIYFDETGIDQDLFFDDDGKTYLSVTHRITDPSVKPVPTGIPGFDFLQAAYVVEIDLETGRSLTAPRILRLSHTGLNEGSHIFKKDGSYYLITADGGTFGTHQEWVSRSTGPLGPYEPAPAPYNPMLFNADHPTIRNTGHVDLVEDASGHWWAVFLGVRQRRHAANDPLRTVDVVCGHLGRETFLAPVEWRDGWPLVNGGAKIELSIDVPALPAPVGEQALLRPAWTDNFNSPLLDRRWYFIRTPMKRCYTLFEDQGLRLYGNPYRLEDDESPAVLLRRQTVFDVDWTTEMDFAPSQPMQEAGTLLWLDSETYASIGVRLSADGSGGRDVVITYVATGDRRPPWRADRIPKTTRHAALPDNVGPLRLTIRAREETYELSCHPASSRDQPLITETISTEFIYSKFTGAHLGLYAMGADFTPCLNPAVFKYAQWQAAEPSVGQFREQEAAGGHLYGTEI</sequence>
<evidence type="ECO:0000256" key="5">
    <source>
        <dbReference type="RuleBase" id="RU361187"/>
    </source>
</evidence>
<dbReference type="InterPro" id="IPR051795">
    <property type="entry name" value="Glycosyl_Hydrlase_43"/>
</dbReference>
<dbReference type="GO" id="GO:0005975">
    <property type="term" value="P:carbohydrate metabolic process"/>
    <property type="evidence" value="ECO:0007669"/>
    <property type="project" value="InterPro"/>
</dbReference>
<evidence type="ECO:0000259" key="6">
    <source>
        <dbReference type="Pfam" id="PF17851"/>
    </source>
</evidence>
<protein>
    <recommendedName>
        <fullName evidence="6">Beta-xylosidase C-terminal Concanavalin A-like domain-containing protein</fullName>
    </recommendedName>
</protein>
<keyword evidence="3 5" id="KW-0326">Glycosidase</keyword>
<reference evidence="7 8" key="1">
    <citation type="submission" date="2018-11" db="EMBL/GenBank/DDBJ databases">
        <title>Genome sequence of Saitozyma podzolica DSM 27192.</title>
        <authorList>
            <person name="Aliyu H."/>
            <person name="Gorte O."/>
            <person name="Ochsenreither K."/>
        </authorList>
    </citation>
    <scope>NUCLEOTIDE SEQUENCE [LARGE SCALE GENOMIC DNA]</scope>
    <source>
        <strain evidence="7 8">DSM 27192</strain>
    </source>
</reference>
<dbReference type="EMBL" id="RSCD01000011">
    <property type="protein sequence ID" value="RSH90256.1"/>
    <property type="molecule type" value="Genomic_DNA"/>
</dbReference>
<name>A0A427YGM1_9TREE</name>
<evidence type="ECO:0000256" key="4">
    <source>
        <dbReference type="PIRSR" id="PIRSR606710-2"/>
    </source>
</evidence>
<dbReference type="SUPFAM" id="SSF49899">
    <property type="entry name" value="Concanavalin A-like lectins/glucanases"/>
    <property type="match status" value="1"/>
</dbReference>
<proteinExistence type="inferred from homology"/>
<dbReference type="InterPro" id="IPR041542">
    <property type="entry name" value="GH43_C2"/>
</dbReference>
<dbReference type="GO" id="GO:0004553">
    <property type="term" value="F:hydrolase activity, hydrolyzing O-glycosyl compounds"/>
    <property type="evidence" value="ECO:0007669"/>
    <property type="project" value="InterPro"/>
</dbReference>
<evidence type="ECO:0000313" key="8">
    <source>
        <dbReference type="Proteomes" id="UP000279259"/>
    </source>
</evidence>
<dbReference type="OrthoDB" id="2139957at2759"/>
<comment type="caution">
    <text evidence="7">The sequence shown here is derived from an EMBL/GenBank/DDBJ whole genome shotgun (WGS) entry which is preliminary data.</text>
</comment>
<dbReference type="SUPFAM" id="SSF75005">
    <property type="entry name" value="Arabinanase/levansucrase/invertase"/>
    <property type="match status" value="1"/>
</dbReference>
<feature type="site" description="Important for catalytic activity, responsible for pKa modulation of the active site Glu and correct orientation of both the proton donor and substrate" evidence="4">
    <location>
        <position position="142"/>
    </location>
</feature>
<dbReference type="Pfam" id="PF17851">
    <property type="entry name" value="GH43_C2"/>
    <property type="match status" value="1"/>
</dbReference>
<feature type="domain" description="Beta-xylosidase C-terminal Concanavalin A-like" evidence="6">
    <location>
        <begin position="359"/>
        <end position="564"/>
    </location>
</feature>
<evidence type="ECO:0000256" key="3">
    <source>
        <dbReference type="ARBA" id="ARBA00023295"/>
    </source>
</evidence>
<evidence type="ECO:0000313" key="7">
    <source>
        <dbReference type="EMBL" id="RSH90256.1"/>
    </source>
</evidence>
<keyword evidence="2 5" id="KW-0378">Hydrolase</keyword>
<dbReference type="PANTHER" id="PTHR42812:SF16">
    <property type="entry name" value="HYDROLASE, PUTATIVE (AFU_ORTHOLOGUE AFUA_7G06110)-RELATED"/>
    <property type="match status" value="1"/>
</dbReference>
<accession>A0A427YGM1</accession>
<comment type="similarity">
    <text evidence="1 5">Belongs to the glycosyl hydrolase 43 family.</text>
</comment>
<dbReference type="AlphaFoldDB" id="A0A427YGM1"/>
<evidence type="ECO:0000256" key="1">
    <source>
        <dbReference type="ARBA" id="ARBA00009865"/>
    </source>
</evidence>
<evidence type="ECO:0000256" key="2">
    <source>
        <dbReference type="ARBA" id="ARBA00022801"/>
    </source>
</evidence>